<evidence type="ECO:0000256" key="2">
    <source>
        <dbReference type="SAM" id="SignalP"/>
    </source>
</evidence>
<gene>
    <name evidence="3" type="ORF">ODALV1_LOCUS26690</name>
</gene>
<evidence type="ECO:0000313" key="3">
    <source>
        <dbReference type="EMBL" id="CAL8136940.1"/>
    </source>
</evidence>
<keyword evidence="4" id="KW-1185">Reference proteome</keyword>
<keyword evidence="1" id="KW-1133">Transmembrane helix</keyword>
<feature type="transmembrane region" description="Helical" evidence="1">
    <location>
        <begin position="610"/>
        <end position="634"/>
    </location>
</feature>
<keyword evidence="1" id="KW-0812">Transmembrane</keyword>
<feature type="signal peptide" evidence="2">
    <location>
        <begin position="1"/>
        <end position="29"/>
    </location>
</feature>
<accession>A0ABP1RVQ4</accession>
<dbReference type="EMBL" id="CAXLJM020000112">
    <property type="protein sequence ID" value="CAL8136940.1"/>
    <property type="molecule type" value="Genomic_DNA"/>
</dbReference>
<organism evidence="3 4">
    <name type="scientific">Orchesella dallaii</name>
    <dbReference type="NCBI Taxonomy" id="48710"/>
    <lineage>
        <taxon>Eukaryota</taxon>
        <taxon>Metazoa</taxon>
        <taxon>Ecdysozoa</taxon>
        <taxon>Arthropoda</taxon>
        <taxon>Hexapoda</taxon>
        <taxon>Collembola</taxon>
        <taxon>Entomobryomorpha</taxon>
        <taxon>Entomobryoidea</taxon>
        <taxon>Orchesellidae</taxon>
        <taxon>Orchesellinae</taxon>
        <taxon>Orchesella</taxon>
    </lineage>
</organism>
<reference evidence="3 4" key="1">
    <citation type="submission" date="2024-08" db="EMBL/GenBank/DDBJ databases">
        <authorList>
            <person name="Cucini C."/>
            <person name="Frati F."/>
        </authorList>
    </citation>
    <scope>NUCLEOTIDE SEQUENCE [LARGE SCALE GENOMIC DNA]</scope>
</reference>
<keyword evidence="2" id="KW-0732">Signal</keyword>
<protein>
    <submittedName>
        <fullName evidence="3">Uncharacterized protein</fullName>
    </submittedName>
</protein>
<feature type="transmembrane region" description="Helical" evidence="1">
    <location>
        <begin position="348"/>
        <end position="374"/>
    </location>
</feature>
<dbReference type="Proteomes" id="UP001642540">
    <property type="component" value="Unassembled WGS sequence"/>
</dbReference>
<evidence type="ECO:0000256" key="1">
    <source>
        <dbReference type="SAM" id="Phobius"/>
    </source>
</evidence>
<feature type="transmembrane region" description="Helical" evidence="1">
    <location>
        <begin position="402"/>
        <end position="422"/>
    </location>
</feature>
<keyword evidence="1" id="KW-0472">Membrane</keyword>
<comment type="caution">
    <text evidence="3">The sequence shown here is derived from an EMBL/GenBank/DDBJ whole genome shotgun (WGS) entry which is preliminary data.</text>
</comment>
<sequence length="656" mass="76036">MFSSKAIRLAVFVFNFTIFSQIFLHEVCGDKPPLLTHCFVQTIHDKLIPHGDLALPVLFDSTTTLSYSIHEFNFFSLLPGANNTNYFDDDFDIDDVNVDIFTGYFRFYFRLSDSCMLFLIKILTFNETLTAIQRSGHGTSDHVLFLIETFPLTEENEVIRGFVNDLFNSEGTPFHAPIAFFNKETNEIATFCYFCPSSKIELFNYSNKNIWNDLQNQHFRINLNGYGNLVFIPGSTVHNAALDEPCFKNYNSERRRTNLFGEHVNCSKEGTWFIASIQPMLNISLTLDTSSIIEGNSYQKWMLQCRFFEDNSQFIPNIYAYTRDSLIAARDVKFNTMACLTVQEVQTFGLNFLTVLDFTSWCILVGLLLLYGFIYKDLWKSLDLFWALLGKEVLQKHDRKSLFIFLTAFSLLAYTYGSIYSADSMQLTDIPPFKTLIKQGYRFWLEDIKPFVAISRSVSNWTKTTMRRYIGGDPTNARYYFAGEGEQDYAFHRNDTFSLLKAAAKFKLFITSFSSTPITQAVGKHMVSINKNLICKVESESTDVEFKIDYNFRVWGYMSSRSSKLLTIINGYYERVLRLQQFKAESNMRNLEITKTGQLFEPKPIDLTSAVGLCCAICLAVYFCMLIWWGILMFKRWRRMVYNKIVHLKQRCFPKS</sequence>
<feature type="chain" id="PRO_5046616283" evidence="2">
    <location>
        <begin position="30"/>
        <end position="656"/>
    </location>
</feature>
<evidence type="ECO:0000313" key="4">
    <source>
        <dbReference type="Proteomes" id="UP001642540"/>
    </source>
</evidence>
<proteinExistence type="predicted"/>
<name>A0ABP1RVQ4_9HEXA</name>